<dbReference type="Gene3D" id="3.40.605.10">
    <property type="entry name" value="Aldehyde Dehydrogenase, Chain A, domain 1"/>
    <property type="match status" value="1"/>
</dbReference>
<proteinExistence type="inferred from homology"/>
<dbReference type="InterPro" id="IPR016162">
    <property type="entry name" value="Ald_DH_N"/>
</dbReference>
<gene>
    <name evidence="5" type="ORF">A7979_02970</name>
</gene>
<organism evidence="5 6">
    <name type="scientific">Rothia nasimurium</name>
    <dbReference type="NCBI Taxonomy" id="85336"/>
    <lineage>
        <taxon>Bacteria</taxon>
        <taxon>Bacillati</taxon>
        <taxon>Actinomycetota</taxon>
        <taxon>Actinomycetes</taxon>
        <taxon>Micrococcales</taxon>
        <taxon>Micrococcaceae</taxon>
        <taxon>Rothia</taxon>
    </lineage>
</organism>
<dbReference type="PANTHER" id="PTHR43217:SF2">
    <property type="entry name" value="SUCCINATE-SEMIALDEHYDE DEHYDROGENASE [NADP(+)]"/>
    <property type="match status" value="1"/>
</dbReference>
<keyword evidence="3" id="KW-0560">Oxidoreductase</keyword>
<dbReference type="GO" id="GO:0004030">
    <property type="term" value="F:aldehyde dehydrogenase [NAD(P)+] activity"/>
    <property type="evidence" value="ECO:0007669"/>
    <property type="project" value="InterPro"/>
</dbReference>
<evidence type="ECO:0000259" key="4">
    <source>
        <dbReference type="Pfam" id="PF00171"/>
    </source>
</evidence>
<dbReference type="AlphaFoldDB" id="A0A1Y1RPB9"/>
<dbReference type="InterPro" id="IPR047110">
    <property type="entry name" value="GABD/Sad-like"/>
</dbReference>
<evidence type="ECO:0000256" key="3">
    <source>
        <dbReference type="ARBA" id="ARBA00023002"/>
    </source>
</evidence>
<reference evidence="5 6" key="1">
    <citation type="submission" date="2016-05" db="EMBL/GenBank/DDBJ databases">
        <title>Draft genome sequence of a porcine commensal Rothia nasimurium.</title>
        <authorList>
            <person name="Gaiser R.A."/>
            <person name="Van Baarlen P."/>
            <person name="Wells J.M."/>
        </authorList>
    </citation>
    <scope>NUCLEOTIDE SEQUENCE [LARGE SCALE GENOMIC DNA]</scope>
    <source>
        <strain evidence="5 6">PT-32</strain>
    </source>
</reference>
<dbReference type="CDD" id="cd07100">
    <property type="entry name" value="ALDH_SSADH1_GabD1"/>
    <property type="match status" value="1"/>
</dbReference>
<evidence type="ECO:0000313" key="6">
    <source>
        <dbReference type="Proteomes" id="UP000192359"/>
    </source>
</evidence>
<keyword evidence="2" id="KW-0521">NADP</keyword>
<dbReference type="InterPro" id="IPR044148">
    <property type="entry name" value="ALDH_GabD1-like"/>
</dbReference>
<dbReference type="InterPro" id="IPR016161">
    <property type="entry name" value="Ald_DH/histidinol_DH"/>
</dbReference>
<dbReference type="EMBL" id="LXWF01000033">
    <property type="protein sequence ID" value="ORC17380.1"/>
    <property type="molecule type" value="Genomic_DNA"/>
</dbReference>
<dbReference type="SUPFAM" id="SSF53720">
    <property type="entry name" value="ALDH-like"/>
    <property type="match status" value="1"/>
</dbReference>
<keyword evidence="6" id="KW-1185">Reference proteome</keyword>
<dbReference type="OrthoDB" id="6882680at2"/>
<name>A0A1Y1RPB9_9MICC</name>
<dbReference type="PANTHER" id="PTHR43217">
    <property type="entry name" value="SUCCINATE SEMIALDEHYDE DEHYDROGENASE [NAD(P)+] SAD"/>
    <property type="match status" value="1"/>
</dbReference>
<dbReference type="Pfam" id="PF00171">
    <property type="entry name" value="Aldedh"/>
    <property type="match status" value="1"/>
</dbReference>
<dbReference type="FunFam" id="3.40.605.10:FF:000012">
    <property type="entry name" value="NAD-dependent succinate-semialdehyde dehydrogenase"/>
    <property type="match status" value="1"/>
</dbReference>
<sequence>MSYRIEDPTTGEVLETFDTLTDEQAAQAVERAHAAYLTWRTTSVEERAAIVGRIAELFEERKQELAEIISQEMGKPISEGVEEAEFSSAIFAYYAGIAADHLKDEPIPSETENSEAYIQRKPLGALLGIMPWNFPYYQVARFAAPNLMLGNTIVLKHAEICPKSALVIAEIMKEAGLPEGVYEAVFASHDQIETMIGHRHIQGVSLTGSERAGAIVAGIAGRNLKKAVLELGGSDPYIVLDTDNVADAAATAWGFRMYNTGQACNSNKRMIVMADIYDEFVAELVKLAEAMKPGKPAEADETTYMALSSRSAAEGLKKQLDAAVAAGATLRTGGQLLDEKSAYLSPAVLTDVPVGSEVYYQELFGPVATVYRVESDEEAIELANNTQYGLGGAVFSQDQARAELLAQQIDAGMVNVNTPAGEGAEIPFGGVKNSGYGRELGHYGMDEFVNKRLYYVAG</sequence>
<evidence type="ECO:0000256" key="2">
    <source>
        <dbReference type="ARBA" id="ARBA00022857"/>
    </source>
</evidence>
<feature type="domain" description="Aldehyde dehydrogenase" evidence="4">
    <location>
        <begin position="4"/>
        <end position="450"/>
    </location>
</feature>
<evidence type="ECO:0000256" key="1">
    <source>
        <dbReference type="ARBA" id="ARBA00009986"/>
    </source>
</evidence>
<dbReference type="InterPro" id="IPR016163">
    <property type="entry name" value="Ald_DH_C"/>
</dbReference>
<dbReference type="InterPro" id="IPR015590">
    <property type="entry name" value="Aldehyde_DH_dom"/>
</dbReference>
<comment type="caution">
    <text evidence="5">The sequence shown here is derived from an EMBL/GenBank/DDBJ whole genome shotgun (WGS) entry which is preliminary data.</text>
</comment>
<evidence type="ECO:0000313" key="5">
    <source>
        <dbReference type="EMBL" id="ORC17380.1"/>
    </source>
</evidence>
<dbReference type="Proteomes" id="UP000192359">
    <property type="component" value="Unassembled WGS sequence"/>
</dbReference>
<dbReference type="Gene3D" id="3.40.309.10">
    <property type="entry name" value="Aldehyde Dehydrogenase, Chain A, domain 2"/>
    <property type="match status" value="1"/>
</dbReference>
<dbReference type="GO" id="GO:0004777">
    <property type="term" value="F:succinate-semialdehyde dehydrogenase (NAD+) activity"/>
    <property type="evidence" value="ECO:0007669"/>
    <property type="project" value="TreeGrafter"/>
</dbReference>
<protein>
    <submittedName>
        <fullName evidence="5">Succinate-semialdehyde dehydrogenase</fullName>
    </submittedName>
</protein>
<accession>A0A1Y1RPB9</accession>
<dbReference type="RefSeq" id="WP_083091866.1">
    <property type="nucleotide sequence ID" value="NZ_LXWF01000033.1"/>
</dbReference>
<comment type="similarity">
    <text evidence="1">Belongs to the aldehyde dehydrogenase family.</text>
</comment>